<dbReference type="PANTHER" id="PTHR11644:SF2">
    <property type="entry name" value="CYTIDINE DEAMINASE"/>
    <property type="match status" value="1"/>
</dbReference>
<dbReference type="EMBL" id="CAEY01000073">
    <property type="status" value="NOT_ANNOTATED_CDS"/>
    <property type="molecule type" value="Genomic_DNA"/>
</dbReference>
<dbReference type="NCBIfam" id="TIGR01354">
    <property type="entry name" value="cyt_deam_tetra"/>
    <property type="match status" value="1"/>
</dbReference>
<dbReference type="PANTHER" id="PTHR11644">
    <property type="entry name" value="CYTIDINE DEAMINASE"/>
    <property type="match status" value="1"/>
</dbReference>
<dbReference type="GO" id="GO:0008270">
    <property type="term" value="F:zinc ion binding"/>
    <property type="evidence" value="ECO:0007669"/>
    <property type="project" value="UniProtKB-UniRule"/>
</dbReference>
<evidence type="ECO:0000259" key="13">
    <source>
        <dbReference type="PROSITE" id="PS51747"/>
    </source>
</evidence>
<evidence type="ECO:0000313" key="14">
    <source>
        <dbReference type="EnsemblMetazoa" id="tetur11g03060.1"/>
    </source>
</evidence>
<dbReference type="PROSITE" id="PS00903">
    <property type="entry name" value="CYT_DCMP_DEAMINASES_1"/>
    <property type="match status" value="1"/>
</dbReference>
<keyword evidence="6 12" id="KW-0378">Hydrolase</keyword>
<dbReference type="eggNOG" id="KOG0833">
    <property type="taxonomic scope" value="Eukaryota"/>
</dbReference>
<dbReference type="InterPro" id="IPR006262">
    <property type="entry name" value="Cyt_deam_tetra"/>
</dbReference>
<dbReference type="OMA" id="LTHFTCV"/>
<dbReference type="PROSITE" id="PS51747">
    <property type="entry name" value="CYT_DCMP_DEAMINASES_2"/>
    <property type="match status" value="1"/>
</dbReference>
<accession>T1KH45</accession>
<feature type="active site" description="Proton donor" evidence="10">
    <location>
        <position position="63"/>
    </location>
</feature>
<evidence type="ECO:0000256" key="1">
    <source>
        <dbReference type="ARBA" id="ARBA00001947"/>
    </source>
</evidence>
<dbReference type="InterPro" id="IPR002125">
    <property type="entry name" value="CMP_dCMP_dom"/>
</dbReference>
<dbReference type="KEGG" id="tut:107364180"/>
<keyword evidence="15" id="KW-1185">Reference proteome</keyword>
<dbReference type="EnsemblMetazoa" id="tetur11g03060.1">
    <property type="protein sequence ID" value="tetur11g03060.1"/>
    <property type="gene ID" value="tetur11g03060"/>
</dbReference>
<dbReference type="FunFam" id="3.40.140.10:FF:000008">
    <property type="entry name" value="Cytidine deaminase"/>
    <property type="match status" value="1"/>
</dbReference>
<evidence type="ECO:0000256" key="12">
    <source>
        <dbReference type="RuleBase" id="RU364006"/>
    </source>
</evidence>
<keyword evidence="5 11" id="KW-0479">Metal-binding</keyword>
<feature type="domain" description="CMP/dCMP-type deaminase" evidence="13">
    <location>
        <begin position="9"/>
        <end position="135"/>
    </location>
</feature>
<evidence type="ECO:0000256" key="9">
    <source>
        <dbReference type="ARBA" id="ARBA00049558"/>
    </source>
</evidence>
<comment type="cofactor">
    <cofactor evidence="1 11 12">
        <name>Zn(2+)</name>
        <dbReference type="ChEBI" id="CHEBI:29105"/>
    </cofactor>
</comment>
<feature type="binding site" evidence="11">
    <location>
        <position position="61"/>
    </location>
    <ligand>
        <name>Zn(2+)</name>
        <dbReference type="ChEBI" id="CHEBI:29105"/>
        <note>catalytic</note>
    </ligand>
</feature>
<comment type="function">
    <text evidence="2 12">This enzyme scavenges exogenous and endogenous cytidine and 2'-deoxycytidine for UMP synthesis.</text>
</comment>
<gene>
    <name evidence="14" type="primary">107364180</name>
</gene>
<feature type="binding site" evidence="11">
    <location>
        <position position="97"/>
    </location>
    <ligand>
        <name>Zn(2+)</name>
        <dbReference type="ChEBI" id="CHEBI:29105"/>
        <note>catalytic</note>
    </ligand>
</feature>
<dbReference type="Pfam" id="PF00383">
    <property type="entry name" value="dCMP_cyt_deam_1"/>
    <property type="match status" value="1"/>
</dbReference>
<dbReference type="SUPFAM" id="SSF53927">
    <property type="entry name" value="Cytidine deaminase-like"/>
    <property type="match status" value="1"/>
</dbReference>
<protein>
    <recommendedName>
        <fullName evidence="4 12">Cytidine deaminase</fullName>
        <ecNumber evidence="4 12">3.5.4.5</ecNumber>
    </recommendedName>
    <alternativeName>
        <fullName evidence="8 12">Cytidine aminohydrolase</fullName>
    </alternativeName>
</protein>
<dbReference type="HOGENOM" id="CLU_097262_0_1_1"/>
<dbReference type="NCBIfam" id="NF004064">
    <property type="entry name" value="PRK05578.1"/>
    <property type="match status" value="1"/>
</dbReference>
<evidence type="ECO:0000256" key="8">
    <source>
        <dbReference type="ARBA" id="ARBA00032005"/>
    </source>
</evidence>
<reference evidence="14" key="2">
    <citation type="submission" date="2015-06" db="UniProtKB">
        <authorList>
            <consortium name="EnsemblMetazoa"/>
        </authorList>
    </citation>
    <scope>IDENTIFICATION</scope>
</reference>
<proteinExistence type="inferred from homology"/>
<evidence type="ECO:0000256" key="4">
    <source>
        <dbReference type="ARBA" id="ARBA00012783"/>
    </source>
</evidence>
<dbReference type="OrthoDB" id="414540at2759"/>
<dbReference type="GO" id="GO:0055086">
    <property type="term" value="P:nucleobase-containing small molecule metabolic process"/>
    <property type="evidence" value="ECO:0007669"/>
    <property type="project" value="UniProtKB-ARBA"/>
</dbReference>
<dbReference type="GO" id="GO:0005829">
    <property type="term" value="C:cytosol"/>
    <property type="evidence" value="ECO:0007669"/>
    <property type="project" value="TreeGrafter"/>
</dbReference>
<name>T1KH45_TETUR</name>
<dbReference type="InterPro" id="IPR050202">
    <property type="entry name" value="Cyt/Deoxycyt_deaminase"/>
</dbReference>
<evidence type="ECO:0000256" key="5">
    <source>
        <dbReference type="ARBA" id="ARBA00022723"/>
    </source>
</evidence>
<dbReference type="STRING" id="32264.T1KH45"/>
<dbReference type="CDD" id="cd01283">
    <property type="entry name" value="cytidine_deaminase"/>
    <property type="match status" value="1"/>
</dbReference>
<comment type="similarity">
    <text evidence="3 12">Belongs to the cytidine and deoxycytidylate deaminase family.</text>
</comment>
<dbReference type="InterPro" id="IPR016192">
    <property type="entry name" value="APOBEC/CMP_deaminase_Zn-bd"/>
</dbReference>
<sequence>MATDDLSEDQKSELFKLAKDASKLSYSPYSRFPVGCAILTAEGQIITGCNVENSSFGLTICAERTTICKAISEGKKQFKAIAVHAPAGGLTYPCGACRQFIYEFGPTIWIYVVDQEDKYTKSMIKELLPNGFMLSDHIK</sequence>
<evidence type="ECO:0000256" key="7">
    <source>
        <dbReference type="ARBA" id="ARBA00022833"/>
    </source>
</evidence>
<dbReference type="GO" id="GO:0042802">
    <property type="term" value="F:identical protein binding"/>
    <property type="evidence" value="ECO:0007669"/>
    <property type="project" value="UniProtKB-ARBA"/>
</dbReference>
<dbReference type="InterPro" id="IPR016193">
    <property type="entry name" value="Cytidine_deaminase-like"/>
</dbReference>
<feature type="binding site" evidence="11">
    <location>
        <position position="94"/>
    </location>
    <ligand>
        <name>Zn(2+)</name>
        <dbReference type="ChEBI" id="CHEBI:29105"/>
        <note>catalytic</note>
    </ligand>
</feature>
<evidence type="ECO:0000256" key="6">
    <source>
        <dbReference type="ARBA" id="ARBA00022801"/>
    </source>
</evidence>
<evidence type="ECO:0000313" key="15">
    <source>
        <dbReference type="Proteomes" id="UP000015104"/>
    </source>
</evidence>
<dbReference type="GO" id="GO:0004126">
    <property type="term" value="F:cytidine deaminase activity"/>
    <property type="evidence" value="ECO:0007669"/>
    <property type="project" value="UniProtKB-UniRule"/>
</dbReference>
<evidence type="ECO:0000256" key="3">
    <source>
        <dbReference type="ARBA" id="ARBA00006576"/>
    </source>
</evidence>
<dbReference type="Proteomes" id="UP000015104">
    <property type="component" value="Unassembled WGS sequence"/>
</dbReference>
<comment type="catalytic activity">
    <reaction evidence="9 12">
        <text>cytidine + H2O + H(+) = uridine + NH4(+)</text>
        <dbReference type="Rhea" id="RHEA:16069"/>
        <dbReference type="ChEBI" id="CHEBI:15377"/>
        <dbReference type="ChEBI" id="CHEBI:15378"/>
        <dbReference type="ChEBI" id="CHEBI:16704"/>
        <dbReference type="ChEBI" id="CHEBI:17562"/>
        <dbReference type="ChEBI" id="CHEBI:28938"/>
        <dbReference type="EC" id="3.5.4.5"/>
    </reaction>
</comment>
<keyword evidence="7 11" id="KW-0862">Zinc</keyword>
<dbReference type="AlphaFoldDB" id="T1KH45"/>
<reference evidence="15" key="1">
    <citation type="submission" date="2011-08" db="EMBL/GenBank/DDBJ databases">
        <authorList>
            <person name="Rombauts S."/>
        </authorList>
    </citation>
    <scope>NUCLEOTIDE SEQUENCE</scope>
    <source>
        <strain evidence="15">London</strain>
    </source>
</reference>
<dbReference type="EC" id="3.5.4.5" evidence="4 12"/>
<evidence type="ECO:0000256" key="2">
    <source>
        <dbReference type="ARBA" id="ARBA00003949"/>
    </source>
</evidence>
<comment type="catalytic activity">
    <reaction evidence="12">
        <text>2'-deoxycytidine + H2O + H(+) = 2'-deoxyuridine + NH4(+)</text>
        <dbReference type="Rhea" id="RHEA:13433"/>
        <dbReference type="ChEBI" id="CHEBI:15377"/>
        <dbReference type="ChEBI" id="CHEBI:15378"/>
        <dbReference type="ChEBI" id="CHEBI:15698"/>
        <dbReference type="ChEBI" id="CHEBI:16450"/>
        <dbReference type="ChEBI" id="CHEBI:28938"/>
        <dbReference type="EC" id="3.5.4.5"/>
    </reaction>
</comment>
<dbReference type="Gene3D" id="3.40.140.10">
    <property type="entry name" value="Cytidine Deaminase, domain 2"/>
    <property type="match status" value="1"/>
</dbReference>
<evidence type="ECO:0000256" key="11">
    <source>
        <dbReference type="PIRSR" id="PIRSR606262-3"/>
    </source>
</evidence>
<evidence type="ECO:0000256" key="10">
    <source>
        <dbReference type="PIRSR" id="PIRSR606262-1"/>
    </source>
</evidence>
<dbReference type="GO" id="GO:0072527">
    <property type="term" value="P:pyrimidine-containing compound metabolic process"/>
    <property type="evidence" value="ECO:0007669"/>
    <property type="project" value="UniProtKB-ARBA"/>
</dbReference>
<organism evidence="14 15">
    <name type="scientific">Tetranychus urticae</name>
    <name type="common">Two-spotted spider mite</name>
    <dbReference type="NCBI Taxonomy" id="32264"/>
    <lineage>
        <taxon>Eukaryota</taxon>
        <taxon>Metazoa</taxon>
        <taxon>Ecdysozoa</taxon>
        <taxon>Arthropoda</taxon>
        <taxon>Chelicerata</taxon>
        <taxon>Arachnida</taxon>
        <taxon>Acari</taxon>
        <taxon>Acariformes</taxon>
        <taxon>Trombidiformes</taxon>
        <taxon>Prostigmata</taxon>
        <taxon>Eleutherengona</taxon>
        <taxon>Raphignathae</taxon>
        <taxon>Tetranychoidea</taxon>
        <taxon>Tetranychidae</taxon>
        <taxon>Tetranychus</taxon>
    </lineage>
</organism>